<reference evidence="2" key="1">
    <citation type="submission" date="2021-10" db="EMBL/GenBank/DDBJ databases">
        <title>De novo Genome Assembly of Clathrus columnatus (Basidiomycota, Fungi) Using Illumina and Nanopore Sequence Data.</title>
        <authorList>
            <person name="Ogiso-Tanaka E."/>
            <person name="Itagaki H."/>
            <person name="Hosoya T."/>
            <person name="Hosaka K."/>
        </authorList>
    </citation>
    <scope>NUCLEOTIDE SEQUENCE</scope>
    <source>
        <strain evidence="2">MO-923</strain>
    </source>
</reference>
<proteinExistence type="predicted"/>
<evidence type="ECO:0000313" key="3">
    <source>
        <dbReference type="Proteomes" id="UP001050691"/>
    </source>
</evidence>
<organism evidence="2 3">
    <name type="scientific">Clathrus columnatus</name>
    <dbReference type="NCBI Taxonomy" id="1419009"/>
    <lineage>
        <taxon>Eukaryota</taxon>
        <taxon>Fungi</taxon>
        <taxon>Dikarya</taxon>
        <taxon>Basidiomycota</taxon>
        <taxon>Agaricomycotina</taxon>
        <taxon>Agaricomycetes</taxon>
        <taxon>Phallomycetidae</taxon>
        <taxon>Phallales</taxon>
        <taxon>Clathraceae</taxon>
        <taxon>Clathrus</taxon>
    </lineage>
</organism>
<dbReference type="AlphaFoldDB" id="A0AAV5A2R3"/>
<gene>
    <name evidence="2" type="ORF">Clacol_003176</name>
</gene>
<evidence type="ECO:0000256" key="1">
    <source>
        <dbReference type="ARBA" id="ARBA00023002"/>
    </source>
</evidence>
<comment type="caution">
    <text evidence="2">The sequence shown here is derived from an EMBL/GenBank/DDBJ whole genome shotgun (WGS) entry which is preliminary data.</text>
</comment>
<evidence type="ECO:0000313" key="2">
    <source>
        <dbReference type="EMBL" id="GJJ08956.1"/>
    </source>
</evidence>
<dbReference type="PANTHER" id="PTHR43539:SF68">
    <property type="entry name" value="FLAVIN-BINDING MONOOXYGENASE-LIKE PROTEIN (AFU_ORTHOLOGUE AFUA_4G09220)"/>
    <property type="match status" value="1"/>
</dbReference>
<dbReference type="PANTHER" id="PTHR43539">
    <property type="entry name" value="FLAVIN-BINDING MONOOXYGENASE-LIKE PROTEIN (AFU_ORTHOLOGUE AFUA_4G09220)"/>
    <property type="match status" value="1"/>
</dbReference>
<protein>
    <recommendedName>
        <fullName evidence="4">Flavin-containing monooxygenase</fullName>
    </recommendedName>
</protein>
<dbReference type="GO" id="GO:0004497">
    <property type="term" value="F:monooxygenase activity"/>
    <property type="evidence" value="ECO:0007669"/>
    <property type="project" value="TreeGrafter"/>
</dbReference>
<evidence type="ECO:0008006" key="4">
    <source>
        <dbReference type="Google" id="ProtNLM"/>
    </source>
</evidence>
<dbReference type="Gene3D" id="3.50.50.60">
    <property type="entry name" value="FAD/NAD(P)-binding domain"/>
    <property type="match status" value="1"/>
</dbReference>
<name>A0AAV5A2R3_9AGAM</name>
<dbReference type="EMBL" id="BPWL01000003">
    <property type="protein sequence ID" value="GJJ08956.1"/>
    <property type="molecule type" value="Genomic_DNA"/>
</dbReference>
<dbReference type="Proteomes" id="UP001050691">
    <property type="component" value="Unassembled WGS sequence"/>
</dbReference>
<dbReference type="Pfam" id="PF13738">
    <property type="entry name" value="Pyr_redox_3"/>
    <property type="match status" value="1"/>
</dbReference>
<dbReference type="SUPFAM" id="SSF51905">
    <property type="entry name" value="FAD/NAD(P)-binding domain"/>
    <property type="match status" value="1"/>
</dbReference>
<keyword evidence="1" id="KW-0560">Oxidoreductase</keyword>
<dbReference type="InterPro" id="IPR050982">
    <property type="entry name" value="Auxin_biosynth/cation_transpt"/>
</dbReference>
<sequence length="629" mass="70794">MGITLYDDDIKLPFLPRLGISTPPVLSDEDVNRIATEFIDRFSKAVESDNTDNILSLFIGDGIWRDMLAFTWTFSTILGVQNIRKMLDSRMGEVQMKNIRPSIHKHYKFHPAPPLLWIRTYMDFDTTVGHCSAIINLVPTPSSSNDIVEWKVFTFYTNLEGLKGFPERIGVHRDLNLRNPAWKNPNRDRTGLLPPFEKTDPSVILIGAGHAGLMMAARLKVLGVETLVVDRCARVGDTWRNRYRSLCLHDPIWGCHFPYLPFPENWPGYPPASKFADWLEFYVQMMDLDVWTSTHVKKVERDETNNRWNVRVVKADGTERVFQPTYIVSALGLGDPYTPDISGRELFKGKILNTYSYTEPTDETGKKVAVIGTGVLGIPGLRGDNTFLGVGHDVAQDLYNYGAHVTMVQRSSCCVITRGSASNIMMYPSHLDDNVSPNIKDRNGASLPLLILKKLHQLAVPRVKQADKELLEKLEEVGFRLNHGPEDSGYFFLALTKQGGYYINAGTSQLIIDRKIKLKTGPIKSFATNGLIFEDDSFLQADTVVFATGLKGTLSPLVHILDPEDWKKLTLFGLSDEGEARGAYTESGLPNFYMIVGNLPMCRFYSSHIALAIKAKEENLFTTMYKPEL</sequence>
<dbReference type="InterPro" id="IPR036188">
    <property type="entry name" value="FAD/NAD-bd_sf"/>
</dbReference>
<accession>A0AAV5A2R3</accession>
<dbReference type="GO" id="GO:0050660">
    <property type="term" value="F:flavin adenine dinucleotide binding"/>
    <property type="evidence" value="ECO:0007669"/>
    <property type="project" value="TreeGrafter"/>
</dbReference>
<keyword evidence="3" id="KW-1185">Reference proteome</keyword>